<feature type="compositionally biased region" description="Low complexity" evidence="1">
    <location>
        <begin position="10"/>
        <end position="23"/>
    </location>
</feature>
<sequence length="66" mass="6937">MRVPRRSVDAAAALTAPGSALPSRAPSPRTTGYPTGVPTQILADFEEPIQRRTAPGGPPPEWGTTR</sequence>
<name>A0ABW1P4H6_9PSEU</name>
<keyword evidence="3" id="KW-1185">Reference proteome</keyword>
<evidence type="ECO:0000313" key="3">
    <source>
        <dbReference type="Proteomes" id="UP001596220"/>
    </source>
</evidence>
<feature type="region of interest" description="Disordered" evidence="1">
    <location>
        <begin position="1"/>
        <end position="66"/>
    </location>
</feature>
<proteinExistence type="predicted"/>
<dbReference type="EMBL" id="JBHSQO010000012">
    <property type="protein sequence ID" value="MFC6090508.1"/>
    <property type="molecule type" value="Genomic_DNA"/>
</dbReference>
<dbReference type="RefSeq" id="WP_380636418.1">
    <property type="nucleotide sequence ID" value="NZ_JBHSQO010000012.1"/>
</dbReference>
<evidence type="ECO:0000313" key="2">
    <source>
        <dbReference type="EMBL" id="MFC6090508.1"/>
    </source>
</evidence>
<gene>
    <name evidence="2" type="ORF">ACFP3R_14580</name>
</gene>
<feature type="compositionally biased region" description="Pro residues" evidence="1">
    <location>
        <begin position="56"/>
        <end position="66"/>
    </location>
</feature>
<organism evidence="2 3">
    <name type="scientific">Saccharothrix lopnurensis</name>
    <dbReference type="NCBI Taxonomy" id="1670621"/>
    <lineage>
        <taxon>Bacteria</taxon>
        <taxon>Bacillati</taxon>
        <taxon>Actinomycetota</taxon>
        <taxon>Actinomycetes</taxon>
        <taxon>Pseudonocardiales</taxon>
        <taxon>Pseudonocardiaceae</taxon>
        <taxon>Saccharothrix</taxon>
    </lineage>
</organism>
<accession>A0ABW1P4H6</accession>
<evidence type="ECO:0000256" key="1">
    <source>
        <dbReference type="SAM" id="MobiDB-lite"/>
    </source>
</evidence>
<dbReference type="Proteomes" id="UP001596220">
    <property type="component" value="Unassembled WGS sequence"/>
</dbReference>
<protein>
    <submittedName>
        <fullName evidence="2">Uncharacterized protein</fullName>
    </submittedName>
</protein>
<reference evidence="3" key="1">
    <citation type="journal article" date="2019" name="Int. J. Syst. Evol. Microbiol.">
        <title>The Global Catalogue of Microorganisms (GCM) 10K type strain sequencing project: providing services to taxonomists for standard genome sequencing and annotation.</title>
        <authorList>
            <consortium name="The Broad Institute Genomics Platform"/>
            <consortium name="The Broad Institute Genome Sequencing Center for Infectious Disease"/>
            <person name="Wu L."/>
            <person name="Ma J."/>
        </authorList>
    </citation>
    <scope>NUCLEOTIDE SEQUENCE [LARGE SCALE GENOMIC DNA]</scope>
    <source>
        <strain evidence="3">CGMCC 4.7246</strain>
    </source>
</reference>
<comment type="caution">
    <text evidence="2">The sequence shown here is derived from an EMBL/GenBank/DDBJ whole genome shotgun (WGS) entry which is preliminary data.</text>
</comment>